<keyword evidence="5 14" id="KW-0732">Signal</keyword>
<dbReference type="OrthoDB" id="17569at2759"/>
<dbReference type="InterPro" id="IPR017978">
    <property type="entry name" value="GPCR_3_C"/>
</dbReference>
<evidence type="ECO:0000256" key="5">
    <source>
        <dbReference type="ARBA" id="ARBA00022729"/>
    </source>
</evidence>
<keyword evidence="8 13" id="KW-0472">Membrane</keyword>
<dbReference type="EMBL" id="AJWJ01000055">
    <property type="protein sequence ID" value="KAF2076595.1"/>
    <property type="molecule type" value="Genomic_DNA"/>
</dbReference>
<feature type="region of interest" description="Disordered" evidence="12">
    <location>
        <begin position="640"/>
        <end position="669"/>
    </location>
</feature>
<feature type="transmembrane region" description="Helical" evidence="13">
    <location>
        <begin position="534"/>
        <end position="555"/>
    </location>
</feature>
<keyword evidence="4 13" id="KW-0812">Transmembrane</keyword>
<comment type="subcellular location">
    <subcellularLocation>
        <location evidence="1">Membrane</location>
        <topology evidence="1">Multi-pass membrane protein</topology>
    </subcellularLocation>
</comment>
<organism evidence="16 17">
    <name type="scientific">Polysphondylium violaceum</name>
    <dbReference type="NCBI Taxonomy" id="133409"/>
    <lineage>
        <taxon>Eukaryota</taxon>
        <taxon>Amoebozoa</taxon>
        <taxon>Evosea</taxon>
        <taxon>Eumycetozoa</taxon>
        <taxon>Dictyostelia</taxon>
        <taxon>Dictyosteliales</taxon>
        <taxon>Dictyosteliaceae</taxon>
        <taxon>Polysphondylium</taxon>
    </lineage>
</organism>
<evidence type="ECO:0000256" key="9">
    <source>
        <dbReference type="ARBA" id="ARBA00023170"/>
    </source>
</evidence>
<dbReference type="Proteomes" id="UP000695562">
    <property type="component" value="Unassembled WGS sequence"/>
</dbReference>
<comment type="similarity">
    <text evidence="3">In the N-terminal section; belongs to the BMP lipoprotein family.</text>
</comment>
<feature type="chain" id="PRO_5035211966" description="G-protein coupled receptors family 3 profile domain-containing protein" evidence="14">
    <location>
        <begin position="22"/>
        <end position="695"/>
    </location>
</feature>
<dbReference type="PANTHER" id="PTHR46924:SF1">
    <property type="entry name" value="METABOTROPIC GLUTAMATE RECEPTOR-LIKE PROTEIN L"/>
    <property type="match status" value="1"/>
</dbReference>
<evidence type="ECO:0000256" key="7">
    <source>
        <dbReference type="ARBA" id="ARBA00023040"/>
    </source>
</evidence>
<feature type="compositionally biased region" description="Low complexity" evidence="12">
    <location>
        <begin position="647"/>
        <end position="660"/>
    </location>
</feature>
<evidence type="ECO:0000313" key="17">
    <source>
        <dbReference type="Proteomes" id="UP000695562"/>
    </source>
</evidence>
<evidence type="ECO:0000256" key="10">
    <source>
        <dbReference type="ARBA" id="ARBA00023180"/>
    </source>
</evidence>
<feature type="domain" description="G-protein coupled receptors family 3 profile" evidence="15">
    <location>
        <begin position="384"/>
        <end position="641"/>
    </location>
</feature>
<feature type="transmembrane region" description="Helical" evidence="13">
    <location>
        <begin position="600"/>
        <end position="618"/>
    </location>
</feature>
<evidence type="ECO:0000313" key="16">
    <source>
        <dbReference type="EMBL" id="KAF2076595.1"/>
    </source>
</evidence>
<keyword evidence="9" id="KW-0675">Receptor</keyword>
<name>A0A8J4PZZ5_9MYCE</name>
<accession>A0A8J4PZZ5</accession>
<evidence type="ECO:0000256" key="1">
    <source>
        <dbReference type="ARBA" id="ARBA00004141"/>
    </source>
</evidence>
<sequence>MNIKIFLFLLLSAILINNVISIPRVELKLALVLEGRVDDLGINYIINQGVALTEADLKLSDVKVLSSIDSHDLTYDTIQSNIDRDGVQYNFFITSSKVHADAAIELAKKYSNVYFLVYGFFGNKELPKNVATYYDNPMSYFYMLGYIAGSFSENVGLVVPGPPVENYYTSNSFFAGIKAANKNSKLHVVATSSYDDDDTANGAAQMLLNPDLNINLVSTSQTNMLVPRLFFDKTLFALGSNGFPHSIIYGNKVLQSIVRDYSITFEHVTQLILNDTFVNNPVFYCDFHNGFYKFEDFSFLINKTQVDSINKELESLKAGNTPYLCDPIENGNCKTYDQAHEADIHPGINNLGYYAVPTVEVYSTKGINSTFISLSIIEIALCLIIALVVVIFFKDNLNIKYSTIPFCILLLLGVCLIGAAVFLWNYRYKNDSLCDSRIWMASIGYNLMIGLMIIKDTLIYLKFKKMVATKDTKISPVPISQVLMYFAPLMIIDIILLSIYSGIGEPAKLNDLGLDGIGKYEYTQNCVNNNKGNVVIYIILIFHGLQLLYGCFIAWKTRVVDLEEFVEVHDFATSIYLISFCSFIIIALMTGISSTSNKNTIISAAAIFTSFSCALIVFGSKFWKIYKPVEDDGLPQIKLKSKKDMSNSKSSKSVSASKSSAPADSPNTSALKSINMQAFVNPIESQSKAAANNEE</sequence>
<feature type="transmembrane region" description="Helical" evidence="13">
    <location>
        <begin position="438"/>
        <end position="461"/>
    </location>
</feature>
<keyword evidence="7" id="KW-0297">G-protein coupled receptor</keyword>
<dbReference type="Pfam" id="PF00003">
    <property type="entry name" value="7tm_3"/>
    <property type="match status" value="1"/>
</dbReference>
<dbReference type="AlphaFoldDB" id="A0A8J4PZZ5"/>
<dbReference type="GO" id="GO:0005886">
    <property type="term" value="C:plasma membrane"/>
    <property type="evidence" value="ECO:0007669"/>
    <property type="project" value="InterPro"/>
</dbReference>
<keyword evidence="11" id="KW-0807">Transducer</keyword>
<dbReference type="Gene3D" id="3.40.50.2300">
    <property type="match status" value="2"/>
</dbReference>
<evidence type="ECO:0000256" key="14">
    <source>
        <dbReference type="SAM" id="SignalP"/>
    </source>
</evidence>
<feature type="transmembrane region" description="Helical" evidence="13">
    <location>
        <begin position="405"/>
        <end position="426"/>
    </location>
</feature>
<feature type="transmembrane region" description="Helical" evidence="13">
    <location>
        <begin position="371"/>
        <end position="393"/>
    </location>
</feature>
<keyword evidence="17" id="KW-1185">Reference proteome</keyword>
<dbReference type="CDD" id="cd15047">
    <property type="entry name" value="7tmC_GABA-B-like"/>
    <property type="match status" value="1"/>
</dbReference>
<dbReference type="InterPro" id="IPR003760">
    <property type="entry name" value="PnrA-like"/>
</dbReference>
<dbReference type="Pfam" id="PF02608">
    <property type="entry name" value="Bmp"/>
    <property type="match status" value="1"/>
</dbReference>
<evidence type="ECO:0000259" key="15">
    <source>
        <dbReference type="PROSITE" id="PS50259"/>
    </source>
</evidence>
<keyword evidence="6 13" id="KW-1133">Transmembrane helix</keyword>
<evidence type="ECO:0000256" key="2">
    <source>
        <dbReference type="ARBA" id="ARBA00005414"/>
    </source>
</evidence>
<evidence type="ECO:0000256" key="4">
    <source>
        <dbReference type="ARBA" id="ARBA00022692"/>
    </source>
</evidence>
<comment type="caution">
    <text evidence="16">The sequence shown here is derived from an EMBL/GenBank/DDBJ whole genome shotgun (WGS) entry which is preliminary data.</text>
</comment>
<dbReference type="PANTHER" id="PTHR46924">
    <property type="entry name" value="METABOTROPIC GLUTAMATE RECEPTOR-LIKE PROTEIN C-RELATED-RELATED"/>
    <property type="match status" value="1"/>
</dbReference>
<feature type="signal peptide" evidence="14">
    <location>
        <begin position="1"/>
        <end position="21"/>
    </location>
</feature>
<dbReference type="PROSITE" id="PS50259">
    <property type="entry name" value="G_PROTEIN_RECEP_F3_4"/>
    <property type="match status" value="1"/>
</dbReference>
<comment type="similarity">
    <text evidence="2">In the C-terminal section; belongs to the G-protein coupled receptor 3 family. GABA-B receptor subfamily.</text>
</comment>
<evidence type="ECO:0000256" key="13">
    <source>
        <dbReference type="SAM" id="Phobius"/>
    </source>
</evidence>
<evidence type="ECO:0000256" key="8">
    <source>
        <dbReference type="ARBA" id="ARBA00023136"/>
    </source>
</evidence>
<evidence type="ECO:0000256" key="11">
    <source>
        <dbReference type="ARBA" id="ARBA00023224"/>
    </source>
</evidence>
<reference evidence="16" key="1">
    <citation type="submission" date="2020-01" db="EMBL/GenBank/DDBJ databases">
        <title>Development of genomics and gene disruption for Polysphondylium violaceum indicates a role for the polyketide synthase stlB in stalk morphogenesis.</title>
        <authorList>
            <person name="Narita B."/>
            <person name="Kawabe Y."/>
            <person name="Kin K."/>
            <person name="Saito T."/>
            <person name="Gibbs R."/>
            <person name="Kuspa A."/>
            <person name="Muzny D."/>
            <person name="Queller D."/>
            <person name="Richards S."/>
            <person name="Strassman J."/>
            <person name="Sucgang R."/>
            <person name="Worley K."/>
            <person name="Schaap P."/>
        </authorList>
    </citation>
    <scope>NUCLEOTIDE SEQUENCE</scope>
    <source>
        <strain evidence="16">QSvi11</strain>
    </source>
</reference>
<evidence type="ECO:0000256" key="3">
    <source>
        <dbReference type="ARBA" id="ARBA00010620"/>
    </source>
</evidence>
<gene>
    <name evidence="16" type="ORF">CYY_002081</name>
</gene>
<protein>
    <recommendedName>
        <fullName evidence="15">G-protein coupled receptors family 3 profile domain-containing protein</fullName>
    </recommendedName>
</protein>
<proteinExistence type="inferred from homology"/>
<dbReference type="GO" id="GO:0004930">
    <property type="term" value="F:G protein-coupled receptor activity"/>
    <property type="evidence" value="ECO:0007669"/>
    <property type="project" value="UniProtKB-KW"/>
</dbReference>
<keyword evidence="10" id="KW-0325">Glycoprotein</keyword>
<evidence type="ECO:0000256" key="6">
    <source>
        <dbReference type="ARBA" id="ARBA00022989"/>
    </source>
</evidence>
<feature type="transmembrane region" description="Helical" evidence="13">
    <location>
        <begin position="575"/>
        <end position="594"/>
    </location>
</feature>
<feature type="transmembrane region" description="Helical" evidence="13">
    <location>
        <begin position="482"/>
        <end position="503"/>
    </location>
</feature>
<dbReference type="InterPro" id="IPR051530">
    <property type="entry name" value="mGluR/GABA-B-like"/>
</dbReference>
<evidence type="ECO:0000256" key="12">
    <source>
        <dbReference type="SAM" id="MobiDB-lite"/>
    </source>
</evidence>